<feature type="region of interest" description="Disordered" evidence="3">
    <location>
        <begin position="249"/>
        <end position="269"/>
    </location>
</feature>
<feature type="domain" description="DUF8040" evidence="7">
    <location>
        <begin position="61"/>
        <end position="150"/>
    </location>
</feature>
<keyword evidence="4" id="KW-0472">Membrane</keyword>
<comment type="cofactor">
    <cofactor evidence="1">
        <name>a divalent metal cation</name>
        <dbReference type="ChEBI" id="CHEBI:60240"/>
    </cofactor>
</comment>
<dbReference type="PANTHER" id="PTHR48464">
    <property type="match status" value="1"/>
</dbReference>
<dbReference type="PANTHER" id="PTHR48464:SF1">
    <property type="entry name" value="MYB_SANT-LIKE DOMAIN-CONTAINING PROTEIN"/>
    <property type="match status" value="1"/>
</dbReference>
<dbReference type="Pfam" id="PF26138">
    <property type="entry name" value="DUF8040"/>
    <property type="match status" value="1"/>
</dbReference>
<feature type="transmembrane region" description="Helical" evidence="4">
    <location>
        <begin position="20"/>
        <end position="43"/>
    </location>
</feature>
<feature type="region of interest" description="Disordered" evidence="3">
    <location>
        <begin position="445"/>
        <end position="465"/>
    </location>
</feature>
<dbReference type="InterPro" id="IPR027806">
    <property type="entry name" value="HARBI1_dom"/>
</dbReference>
<evidence type="ECO:0008006" key="10">
    <source>
        <dbReference type="Google" id="ProtNLM"/>
    </source>
</evidence>
<proteinExistence type="predicted"/>
<protein>
    <recommendedName>
        <fullName evidence="10">Myb/SANT-like domain-containing protein</fullName>
    </recommendedName>
</protein>
<evidence type="ECO:0000259" key="5">
    <source>
        <dbReference type="Pfam" id="PF12776"/>
    </source>
</evidence>
<dbReference type="EMBL" id="JARKNE010000012">
    <property type="protein sequence ID" value="KAK5776625.1"/>
    <property type="molecule type" value="Genomic_DNA"/>
</dbReference>
<evidence type="ECO:0000256" key="2">
    <source>
        <dbReference type="ARBA" id="ARBA00022723"/>
    </source>
</evidence>
<sequence length="576" mass="65397">MARLPLIVQSERRKRIGLAITMWLQMCTVASWFLVALGAIHSLHTYRPRVRSYILDFYAKRDYIKGLVYASDETCIEQVRMNRTTFFKLCEMLQTLGELKSSRNMLVDEQVAMFLHIISHHLKNRVIKHHFNRSGETVSRSFHNVLNAVILLQDVLFKKAEPITANSTDPRWKWFKNCLGALDGTHIKIRVPTVDKPRYRTRKGDIVTNMLGVCTPDMQFVYVLPGWEGSVADGRVLRDAISRRHGLKVPHGFSQSSVSSQSSRGTKRKWVPEEDAALVACMVDLHNAGTFNADMGFKAGYLNELEKMIEKVLPNAMLKAKPNLESRIRTLKRDWSIVYDMLSGKNNSGFGWDEHRQLVVAEDAVWNSYISSHKEAAQFRHRSFPYYDQLTAIYAKDRATGKDAQTAADIIEEINVEDVAATNSHEERNDFHGSEADVSLDDMDLSATQPQPEPQLARNQGDSAFSKKKKKISDASDFSTSFNDTAALLAENIRAVGLEISKSIASEVVIQQKSEITIQESALKLYPTLCEVEGLTEDERYQALSKIPDHPTQMLIFFSLPSAVRLEWVRRFLADH</sequence>
<feature type="compositionally biased region" description="Low complexity" evidence="3">
    <location>
        <begin position="254"/>
        <end position="263"/>
    </location>
</feature>
<accession>A0ABR0MS19</accession>
<dbReference type="InterPro" id="IPR058353">
    <property type="entry name" value="DUF8040"/>
</dbReference>
<evidence type="ECO:0000313" key="9">
    <source>
        <dbReference type="Proteomes" id="UP001358586"/>
    </source>
</evidence>
<gene>
    <name evidence="8" type="ORF">PVK06_044585</name>
</gene>
<keyword evidence="2" id="KW-0479">Metal-binding</keyword>
<comment type="caution">
    <text evidence="8">The sequence shown here is derived from an EMBL/GenBank/DDBJ whole genome shotgun (WGS) entry which is preliminary data.</text>
</comment>
<keyword evidence="9" id="KW-1185">Reference proteome</keyword>
<dbReference type="InterPro" id="IPR024752">
    <property type="entry name" value="Myb/SANT-like_dom"/>
</dbReference>
<keyword evidence="4" id="KW-0812">Transmembrane</keyword>
<dbReference type="Pfam" id="PF12776">
    <property type="entry name" value="Myb_DNA-bind_3"/>
    <property type="match status" value="1"/>
</dbReference>
<feature type="domain" description="Myb/SANT-like" evidence="5">
    <location>
        <begin position="269"/>
        <end position="369"/>
    </location>
</feature>
<evidence type="ECO:0000256" key="1">
    <source>
        <dbReference type="ARBA" id="ARBA00001968"/>
    </source>
</evidence>
<feature type="domain" description="DDE Tnp4" evidence="6">
    <location>
        <begin position="182"/>
        <end position="240"/>
    </location>
</feature>
<evidence type="ECO:0000256" key="4">
    <source>
        <dbReference type="SAM" id="Phobius"/>
    </source>
</evidence>
<dbReference type="Proteomes" id="UP001358586">
    <property type="component" value="Chromosome 12"/>
</dbReference>
<evidence type="ECO:0000259" key="6">
    <source>
        <dbReference type="Pfam" id="PF13359"/>
    </source>
</evidence>
<evidence type="ECO:0000256" key="3">
    <source>
        <dbReference type="SAM" id="MobiDB-lite"/>
    </source>
</evidence>
<name>A0ABR0MS19_GOSAR</name>
<evidence type="ECO:0000313" key="8">
    <source>
        <dbReference type="EMBL" id="KAK5776625.1"/>
    </source>
</evidence>
<dbReference type="Pfam" id="PF13359">
    <property type="entry name" value="DDE_Tnp_4"/>
    <property type="match status" value="1"/>
</dbReference>
<evidence type="ECO:0000259" key="7">
    <source>
        <dbReference type="Pfam" id="PF26138"/>
    </source>
</evidence>
<keyword evidence="4" id="KW-1133">Transmembrane helix</keyword>
<reference evidence="8 9" key="1">
    <citation type="submission" date="2023-03" db="EMBL/GenBank/DDBJ databases">
        <title>WGS of Gossypium arboreum.</title>
        <authorList>
            <person name="Yu D."/>
        </authorList>
    </citation>
    <scope>NUCLEOTIDE SEQUENCE [LARGE SCALE GENOMIC DNA]</scope>
    <source>
        <tissue evidence="8">Leaf</tissue>
    </source>
</reference>
<organism evidence="8 9">
    <name type="scientific">Gossypium arboreum</name>
    <name type="common">Tree cotton</name>
    <name type="synonym">Gossypium nanking</name>
    <dbReference type="NCBI Taxonomy" id="29729"/>
    <lineage>
        <taxon>Eukaryota</taxon>
        <taxon>Viridiplantae</taxon>
        <taxon>Streptophyta</taxon>
        <taxon>Embryophyta</taxon>
        <taxon>Tracheophyta</taxon>
        <taxon>Spermatophyta</taxon>
        <taxon>Magnoliopsida</taxon>
        <taxon>eudicotyledons</taxon>
        <taxon>Gunneridae</taxon>
        <taxon>Pentapetalae</taxon>
        <taxon>rosids</taxon>
        <taxon>malvids</taxon>
        <taxon>Malvales</taxon>
        <taxon>Malvaceae</taxon>
        <taxon>Malvoideae</taxon>
        <taxon>Gossypium</taxon>
    </lineage>
</organism>